<proteinExistence type="predicted"/>
<dbReference type="Pfam" id="PF04082">
    <property type="entry name" value="Fungal_trans"/>
    <property type="match status" value="1"/>
</dbReference>
<dbReference type="Pfam" id="PF00067">
    <property type="entry name" value="p450"/>
    <property type="match status" value="1"/>
</dbReference>
<keyword evidence="3" id="KW-0560">Oxidoreductase</keyword>
<dbReference type="GO" id="GO:0020037">
    <property type="term" value="F:heme binding"/>
    <property type="evidence" value="ECO:0007669"/>
    <property type="project" value="InterPro"/>
</dbReference>
<evidence type="ECO:0000313" key="11">
    <source>
        <dbReference type="EMBL" id="TPR02772.1"/>
    </source>
</evidence>
<keyword evidence="7" id="KW-0804">Transcription</keyword>
<dbReference type="GO" id="GO:0004497">
    <property type="term" value="F:monooxygenase activity"/>
    <property type="evidence" value="ECO:0007669"/>
    <property type="project" value="InterPro"/>
</dbReference>
<dbReference type="SUPFAM" id="SSF48264">
    <property type="entry name" value="Cytochrome P450"/>
    <property type="match status" value="1"/>
</dbReference>
<keyword evidence="9" id="KW-0472">Membrane</keyword>
<dbReference type="GO" id="GO:0006351">
    <property type="term" value="P:DNA-templated transcription"/>
    <property type="evidence" value="ECO:0007669"/>
    <property type="project" value="InterPro"/>
</dbReference>
<dbReference type="GO" id="GO:0005506">
    <property type="term" value="F:iron ion binding"/>
    <property type="evidence" value="ECO:0007669"/>
    <property type="project" value="InterPro"/>
</dbReference>
<dbReference type="GO" id="GO:0008270">
    <property type="term" value="F:zinc ion binding"/>
    <property type="evidence" value="ECO:0007669"/>
    <property type="project" value="InterPro"/>
</dbReference>
<dbReference type="VEuPathDB" id="FungiDB:An06g02570"/>
<comment type="caution">
    <text evidence="11">The sequence shown here is derived from an EMBL/GenBank/DDBJ whole genome shotgun (WGS) entry which is preliminary data.</text>
</comment>
<dbReference type="VEuPathDB" id="FungiDB:ATCC64974_95980"/>
<evidence type="ECO:0000256" key="2">
    <source>
        <dbReference type="ARBA" id="ARBA00022723"/>
    </source>
</evidence>
<dbReference type="GO" id="GO:0005634">
    <property type="term" value="C:nucleus"/>
    <property type="evidence" value="ECO:0007669"/>
    <property type="project" value="UniProtKB-SubCell"/>
</dbReference>
<feature type="transmembrane region" description="Helical" evidence="9">
    <location>
        <begin position="569"/>
        <end position="594"/>
    </location>
</feature>
<evidence type="ECO:0000256" key="1">
    <source>
        <dbReference type="ARBA" id="ARBA00004123"/>
    </source>
</evidence>
<evidence type="ECO:0000256" key="6">
    <source>
        <dbReference type="ARBA" id="ARBA00023125"/>
    </source>
</evidence>
<keyword evidence="8" id="KW-0539">Nucleus</keyword>
<dbReference type="Gene3D" id="1.10.630.10">
    <property type="entry name" value="Cytochrome P450"/>
    <property type="match status" value="1"/>
</dbReference>
<keyword evidence="9" id="KW-1133">Transmembrane helix</keyword>
<dbReference type="PROSITE" id="PS00086">
    <property type="entry name" value="CYTOCHROME_P450"/>
    <property type="match status" value="1"/>
</dbReference>
<dbReference type="PANTHER" id="PTHR46910">
    <property type="entry name" value="TRANSCRIPTION FACTOR PDR1"/>
    <property type="match status" value="1"/>
</dbReference>
<dbReference type="GO" id="GO:0016705">
    <property type="term" value="F:oxidoreductase activity, acting on paired donors, with incorporation or reduction of molecular oxygen"/>
    <property type="evidence" value="ECO:0007669"/>
    <property type="project" value="InterPro"/>
</dbReference>
<dbReference type="InterPro" id="IPR050987">
    <property type="entry name" value="AtrR-like"/>
</dbReference>
<dbReference type="InterPro" id="IPR007219">
    <property type="entry name" value="XnlR_reg_dom"/>
</dbReference>
<sequence>MAKQAPEEYNQVGVLGATLTIIGAGSGTTEYLLAFLLRSIGRLPQLPEWAEVSKLQYLGTIVREGLRLHTPVQSTMNRVIGPGGLDLCSRWIHAGTTVGCFLQAFHLNKDVYGTDAREFGPKRWVEVLEEHVKSMERGGFWFGSGKHVCLGQHVARMGITKLVASIFMRLEAPDHDVTSSSLAFFTERRINSLSHRLGNDRLRELVEAIESVIRSRLLAEGPSANSLVTFGKPSDTENVPLDKTRLYVNTYFHQLHPIYPFLNRKQFEDKVFGPNLSEALASSCAFSALYHTILALGCQYHEGGAFDPGNGKAWKLFQVSLGLVSDILIPREALMSLQALVAMSIFTMTTCCLQIDEVLLMEAARMAQGLGYHRAMSNGDQQYEDTCHRTFWVVYQMEKQMCFQHHKGSMIPDYDIGCPVPHVPESVFGGHNWFLSAISFGRILSLAYTSLFSVSAAIQPPESYRAAIEDVEARLERWRTALPEQYRPGLLSRPNELHNAPYSSSYFLEPSFKMAVLQTKFSYYGLIISLASLKIYVGRQDQSPSQEKTKRLLMDTARAVVEELKDIDIAAYTPIFILAILPLAALFILFDFVIHNPMHPETRNNLSLLDVAAGHFSLLEYKSGGFVPASLLTEFAHIARQYVRDYRRKQQQQQGKGGAEPCELDLSNTESTLVAEVSEQLAQTNSPSNNSDIGLQDAIMEPLGLRDYLYYPVTADTTTHGNLPDDMVASSFNIQSLFGFVVPEFGHDL</sequence>
<feature type="transmembrane region" description="Helical" evidence="9">
    <location>
        <begin position="12"/>
        <end position="37"/>
    </location>
</feature>
<accession>A0A505HZC0</accession>
<gene>
    <name evidence="11" type="ORF">CAN33_0045975</name>
</gene>
<keyword evidence="9" id="KW-0812">Transmembrane</keyword>
<evidence type="ECO:0000256" key="4">
    <source>
        <dbReference type="ARBA" id="ARBA00023004"/>
    </source>
</evidence>
<dbReference type="VEuPathDB" id="FungiDB:M747DRAFT_325645"/>
<dbReference type="VEuPathDB" id="FungiDB:ASPNIDRAFT2_1114475"/>
<dbReference type="AlphaFoldDB" id="A0A505HZC0"/>
<organism evidence="11 12">
    <name type="scientific">Aspergillus niger</name>
    <dbReference type="NCBI Taxonomy" id="5061"/>
    <lineage>
        <taxon>Eukaryota</taxon>
        <taxon>Fungi</taxon>
        <taxon>Dikarya</taxon>
        <taxon>Ascomycota</taxon>
        <taxon>Pezizomycotina</taxon>
        <taxon>Eurotiomycetes</taxon>
        <taxon>Eurotiomycetidae</taxon>
        <taxon>Eurotiales</taxon>
        <taxon>Aspergillaceae</taxon>
        <taxon>Aspergillus</taxon>
        <taxon>Aspergillus subgen. Circumdati</taxon>
    </lineage>
</organism>
<dbReference type="InterPro" id="IPR017972">
    <property type="entry name" value="Cyt_P450_CS"/>
</dbReference>
<dbReference type="CDD" id="cd12148">
    <property type="entry name" value="fungal_TF_MHR"/>
    <property type="match status" value="1"/>
</dbReference>
<comment type="subcellular location">
    <subcellularLocation>
        <location evidence="1">Nucleus</location>
    </subcellularLocation>
</comment>
<feature type="domain" description="Xylanolytic transcriptional activator regulatory" evidence="10">
    <location>
        <begin position="249"/>
        <end position="425"/>
    </location>
</feature>
<evidence type="ECO:0000256" key="5">
    <source>
        <dbReference type="ARBA" id="ARBA00023015"/>
    </source>
</evidence>
<dbReference type="EMBL" id="NKJJ02000001">
    <property type="protein sequence ID" value="TPR02772.1"/>
    <property type="molecule type" value="Genomic_DNA"/>
</dbReference>
<evidence type="ECO:0000256" key="3">
    <source>
        <dbReference type="ARBA" id="ARBA00023002"/>
    </source>
</evidence>
<dbReference type="Proteomes" id="UP000197666">
    <property type="component" value="Unassembled WGS sequence"/>
</dbReference>
<reference evidence="12" key="1">
    <citation type="submission" date="2018-10" db="EMBL/GenBank/DDBJ databases">
        <title>FDA dAtabase for Regulatory Grade micrObial Sequences (FDA-ARGOS): Supporting development and validation of Infectious Disease Dx tests.</title>
        <authorList>
            <person name="Kerrigan L."/>
            <person name="Tallon L."/>
            <person name="Sadzewicz L."/>
            <person name="Sengamalay N."/>
            <person name="Ott S."/>
            <person name="Godinez A."/>
            <person name="Nagaraj S."/>
            <person name="Vavikolanu K."/>
            <person name="Nadendla S."/>
            <person name="George J."/>
            <person name="Sichtig H."/>
        </authorList>
    </citation>
    <scope>NUCLEOTIDE SEQUENCE [LARGE SCALE GENOMIC DNA]</scope>
    <source>
        <strain evidence="12">FDAARGOS_311</strain>
    </source>
</reference>
<name>A0A505HZC0_ASPNG</name>
<keyword evidence="4" id="KW-0408">Iron</keyword>
<keyword evidence="6" id="KW-0238">DNA-binding</keyword>
<keyword evidence="2" id="KW-0479">Metal-binding</keyword>
<dbReference type="GO" id="GO:0003700">
    <property type="term" value="F:DNA-binding transcription factor activity"/>
    <property type="evidence" value="ECO:0007669"/>
    <property type="project" value="InterPro"/>
</dbReference>
<protein>
    <submittedName>
        <fullName evidence="11">Cytochrome P450 family protein</fullName>
    </submittedName>
</protein>
<dbReference type="InterPro" id="IPR036396">
    <property type="entry name" value="Cyt_P450_sf"/>
</dbReference>
<evidence type="ECO:0000256" key="7">
    <source>
        <dbReference type="ARBA" id="ARBA00023163"/>
    </source>
</evidence>
<dbReference type="GO" id="GO:0003677">
    <property type="term" value="F:DNA binding"/>
    <property type="evidence" value="ECO:0007669"/>
    <property type="project" value="UniProtKB-KW"/>
</dbReference>
<dbReference type="PANTHER" id="PTHR46910:SF37">
    <property type="entry name" value="ZN(II)2CYS6 TRANSCRIPTION FACTOR (EUROFUNG)"/>
    <property type="match status" value="1"/>
</dbReference>
<dbReference type="VEuPathDB" id="FungiDB:An06g02580"/>
<evidence type="ECO:0000313" key="12">
    <source>
        <dbReference type="Proteomes" id="UP000197666"/>
    </source>
</evidence>
<evidence type="ECO:0000259" key="10">
    <source>
        <dbReference type="Pfam" id="PF04082"/>
    </source>
</evidence>
<keyword evidence="5" id="KW-0805">Transcription regulation</keyword>
<dbReference type="InterPro" id="IPR001128">
    <property type="entry name" value="Cyt_P450"/>
</dbReference>
<evidence type="ECO:0000256" key="8">
    <source>
        <dbReference type="ARBA" id="ARBA00023242"/>
    </source>
</evidence>
<evidence type="ECO:0000256" key="9">
    <source>
        <dbReference type="SAM" id="Phobius"/>
    </source>
</evidence>